<name>A0A1M5MW36_9FIRM</name>
<evidence type="ECO:0000313" key="5">
    <source>
        <dbReference type="EMBL" id="SHG81342.1"/>
    </source>
</evidence>
<keyword evidence="6" id="KW-1185">Reference proteome</keyword>
<dbReference type="STRING" id="1123382.SAMN02745221_01036"/>
<dbReference type="GO" id="GO:0006508">
    <property type="term" value="P:proteolysis"/>
    <property type="evidence" value="ECO:0007669"/>
    <property type="project" value="UniProtKB-KW"/>
</dbReference>
<feature type="domain" description="Peptidase family U32 C-terminal" evidence="4">
    <location>
        <begin position="327"/>
        <end position="407"/>
    </location>
</feature>
<evidence type="ECO:0000256" key="3">
    <source>
        <dbReference type="ARBA" id="ARBA00038374"/>
    </source>
</evidence>
<dbReference type="Proteomes" id="UP000242329">
    <property type="component" value="Unassembled WGS sequence"/>
</dbReference>
<accession>A0A1M5MW36</accession>
<evidence type="ECO:0000313" key="6">
    <source>
        <dbReference type="Proteomes" id="UP000242329"/>
    </source>
</evidence>
<dbReference type="PROSITE" id="PS01276">
    <property type="entry name" value="PEPTIDASE_U32"/>
    <property type="match status" value="1"/>
</dbReference>
<reference evidence="6" key="1">
    <citation type="submission" date="2016-11" db="EMBL/GenBank/DDBJ databases">
        <authorList>
            <person name="Varghese N."/>
            <person name="Submissions S."/>
        </authorList>
    </citation>
    <scope>NUCLEOTIDE SEQUENCE [LARGE SCALE GENOMIC DNA]</scope>
    <source>
        <strain evidence="6">DSM 11003</strain>
    </source>
</reference>
<dbReference type="InterPro" id="IPR032525">
    <property type="entry name" value="Peptidase_U32_C"/>
</dbReference>
<evidence type="ECO:0000256" key="1">
    <source>
        <dbReference type="ARBA" id="ARBA00022670"/>
    </source>
</evidence>
<dbReference type="AlphaFoldDB" id="A0A1M5MW36"/>
<evidence type="ECO:0000256" key="2">
    <source>
        <dbReference type="ARBA" id="ARBA00022801"/>
    </source>
</evidence>
<dbReference type="GO" id="GO:0008233">
    <property type="term" value="F:peptidase activity"/>
    <property type="evidence" value="ECO:0007669"/>
    <property type="project" value="UniProtKB-KW"/>
</dbReference>
<dbReference type="InterPro" id="IPR001539">
    <property type="entry name" value="Peptidase_U32"/>
</dbReference>
<organism evidence="5 6">
    <name type="scientific">Thermosyntropha lipolytica DSM 11003</name>
    <dbReference type="NCBI Taxonomy" id="1123382"/>
    <lineage>
        <taxon>Bacteria</taxon>
        <taxon>Bacillati</taxon>
        <taxon>Bacillota</taxon>
        <taxon>Clostridia</taxon>
        <taxon>Eubacteriales</taxon>
        <taxon>Syntrophomonadaceae</taxon>
        <taxon>Thermosyntropha</taxon>
    </lineage>
</organism>
<dbReference type="Pfam" id="PF01136">
    <property type="entry name" value="Peptidase_U32"/>
    <property type="match status" value="1"/>
</dbReference>
<dbReference type="Pfam" id="PF16325">
    <property type="entry name" value="Peptidase_U32_C"/>
    <property type="match status" value="1"/>
</dbReference>
<dbReference type="InterPro" id="IPR051454">
    <property type="entry name" value="RNA/ubiquinone_mod_enzymes"/>
</dbReference>
<protein>
    <submittedName>
        <fullName evidence="5">Putative protease</fullName>
    </submittedName>
</protein>
<gene>
    <name evidence="5" type="ORF">SAMN02745221_01036</name>
</gene>
<keyword evidence="1 5" id="KW-0645">Protease</keyword>
<dbReference type="EMBL" id="FQWY01000013">
    <property type="protein sequence ID" value="SHG81342.1"/>
    <property type="molecule type" value="Genomic_DNA"/>
</dbReference>
<sequence length="414" mass="46996">MVYMLKRPELVLPAGDLEKLKTAIIFGADAVYIGGKEFSLRAYAGNFSLEEMRKGLNFARLHGRKVYVTVNILAHNRDLTKMPSYLEKLEEMKVDGIIVSDPGVLRMANRYAPSIPKTISTQANVTNTETAFLYKELGAKRIVLARELTLEEIGEIKRDTGLEIEVFVHGAMCVAYSGRCLLSHYMTGRSANRGECAHPCRYRYVLEEEKRPGQYFPIEEDERGSYILNSKDLCLIEYIPRLIDIGVDAFKVEGRMKSPLYIASVASVYRQAIEEYIATGEAYKEEELARWLKELSRTASRPFTNGFIEGESPFIQDINKTVLKDRVAFCGMVIDYDEKKQMVKVEQRANFGVGDEMEILLPAGDVYQFTLTELYDEEGQAIDRARHAKQKVFFKVDVPVPPYSILRKGENLSA</sequence>
<dbReference type="PANTHER" id="PTHR30217">
    <property type="entry name" value="PEPTIDASE U32 FAMILY"/>
    <property type="match status" value="1"/>
</dbReference>
<keyword evidence="2" id="KW-0378">Hydrolase</keyword>
<dbReference type="Gene3D" id="2.40.30.10">
    <property type="entry name" value="Translation factors"/>
    <property type="match status" value="1"/>
</dbReference>
<dbReference type="PANTHER" id="PTHR30217:SF6">
    <property type="entry name" value="TRNA HYDROXYLATION PROTEIN P"/>
    <property type="match status" value="1"/>
</dbReference>
<proteinExistence type="inferred from homology"/>
<evidence type="ECO:0000259" key="4">
    <source>
        <dbReference type="Pfam" id="PF16325"/>
    </source>
</evidence>
<comment type="similarity">
    <text evidence="3">Belongs to the peptidase U32 family.</text>
</comment>